<feature type="transmembrane region" description="Helical" evidence="9">
    <location>
        <begin position="116"/>
        <end position="145"/>
    </location>
</feature>
<evidence type="ECO:0000256" key="4">
    <source>
        <dbReference type="ARBA" id="ARBA00022475"/>
    </source>
</evidence>
<feature type="transmembrane region" description="Helical" evidence="9">
    <location>
        <begin position="467"/>
        <end position="485"/>
    </location>
</feature>
<keyword evidence="3" id="KW-0813">Transport</keyword>
<evidence type="ECO:0000313" key="10">
    <source>
        <dbReference type="EMBL" id="GJN41881.1"/>
    </source>
</evidence>
<dbReference type="PROSITE" id="PS00457">
    <property type="entry name" value="NA_SOLUT_SYMP_2"/>
    <property type="match status" value="1"/>
</dbReference>
<feature type="transmembrane region" description="Helical" evidence="9">
    <location>
        <begin position="260"/>
        <end position="284"/>
    </location>
</feature>
<dbReference type="Gene3D" id="1.20.1730.10">
    <property type="entry name" value="Sodium/glucose cotransporter"/>
    <property type="match status" value="1"/>
</dbReference>
<dbReference type="PANTHER" id="PTHR48086:SF7">
    <property type="entry name" value="SODIUM-SOLUTE SYMPORTER-RELATED"/>
    <property type="match status" value="1"/>
</dbReference>
<organism evidence="10 11">
    <name type="scientific">Corynebacterium ammoniagenes</name>
    <name type="common">Brevibacterium ammoniagenes</name>
    <dbReference type="NCBI Taxonomy" id="1697"/>
    <lineage>
        <taxon>Bacteria</taxon>
        <taxon>Bacillati</taxon>
        <taxon>Actinomycetota</taxon>
        <taxon>Actinomycetes</taxon>
        <taxon>Mycobacteriales</taxon>
        <taxon>Corynebacteriaceae</taxon>
        <taxon>Corynebacterium</taxon>
    </lineage>
</organism>
<dbReference type="CDD" id="cd11479">
    <property type="entry name" value="SLC5sbd_u3"/>
    <property type="match status" value="1"/>
</dbReference>
<evidence type="ECO:0000256" key="8">
    <source>
        <dbReference type="RuleBase" id="RU362091"/>
    </source>
</evidence>
<protein>
    <submittedName>
        <fullName evidence="10">Sodium:solute symporter</fullName>
    </submittedName>
</protein>
<accession>A0AAV5G8R4</accession>
<feature type="transmembrane region" description="Helical" evidence="9">
    <location>
        <begin position="43"/>
        <end position="67"/>
    </location>
</feature>
<dbReference type="AlphaFoldDB" id="A0AAV5G8R4"/>
<evidence type="ECO:0000256" key="3">
    <source>
        <dbReference type="ARBA" id="ARBA00022448"/>
    </source>
</evidence>
<comment type="subcellular location">
    <subcellularLocation>
        <location evidence="1">Membrane</location>
        <topology evidence="1">Multi-pass membrane protein</topology>
    </subcellularLocation>
</comment>
<evidence type="ECO:0000256" key="2">
    <source>
        <dbReference type="ARBA" id="ARBA00006434"/>
    </source>
</evidence>
<feature type="transmembrane region" description="Helical" evidence="9">
    <location>
        <begin position="432"/>
        <end position="455"/>
    </location>
</feature>
<dbReference type="InterPro" id="IPR001734">
    <property type="entry name" value="Na/solute_symporter"/>
</dbReference>
<evidence type="ECO:0000313" key="11">
    <source>
        <dbReference type="Proteomes" id="UP001054925"/>
    </source>
</evidence>
<evidence type="ECO:0000256" key="1">
    <source>
        <dbReference type="ARBA" id="ARBA00004141"/>
    </source>
</evidence>
<feature type="transmembrane region" description="Helical" evidence="9">
    <location>
        <begin position="6"/>
        <end position="23"/>
    </location>
</feature>
<evidence type="ECO:0000256" key="7">
    <source>
        <dbReference type="ARBA" id="ARBA00023136"/>
    </source>
</evidence>
<feature type="transmembrane region" description="Helical" evidence="9">
    <location>
        <begin position="382"/>
        <end position="400"/>
    </location>
</feature>
<dbReference type="Pfam" id="PF00474">
    <property type="entry name" value="SSF"/>
    <property type="match status" value="1"/>
</dbReference>
<keyword evidence="4" id="KW-1003">Cell membrane</keyword>
<dbReference type="PROSITE" id="PS50283">
    <property type="entry name" value="NA_SOLUT_SYMP_3"/>
    <property type="match status" value="1"/>
</dbReference>
<dbReference type="InterPro" id="IPR018212">
    <property type="entry name" value="Na/solute_symporter_CS"/>
</dbReference>
<dbReference type="PANTHER" id="PTHR48086">
    <property type="entry name" value="SODIUM/PROLINE SYMPORTER-RELATED"/>
    <property type="match status" value="1"/>
</dbReference>
<dbReference type="EMBL" id="BQKK01000001">
    <property type="protein sequence ID" value="GJN41881.1"/>
    <property type="molecule type" value="Genomic_DNA"/>
</dbReference>
<dbReference type="InterPro" id="IPR050277">
    <property type="entry name" value="Sodium:Solute_Symporter"/>
</dbReference>
<gene>
    <name evidence="10" type="ORF">CAT723_03600</name>
</gene>
<keyword evidence="5 9" id="KW-0812">Transmembrane</keyword>
<feature type="transmembrane region" description="Helical" evidence="9">
    <location>
        <begin position="178"/>
        <end position="197"/>
    </location>
</feature>
<comment type="caution">
    <text evidence="10">The sequence shown here is derived from an EMBL/GenBank/DDBJ whole genome shotgun (WGS) entry which is preliminary data.</text>
</comment>
<evidence type="ECO:0000256" key="9">
    <source>
        <dbReference type="SAM" id="Phobius"/>
    </source>
</evidence>
<evidence type="ECO:0000256" key="6">
    <source>
        <dbReference type="ARBA" id="ARBA00022989"/>
    </source>
</evidence>
<comment type="similarity">
    <text evidence="2 8">Belongs to the sodium:solute symporter (SSF) (TC 2.A.21) family.</text>
</comment>
<dbReference type="GO" id="GO:0022857">
    <property type="term" value="F:transmembrane transporter activity"/>
    <property type="evidence" value="ECO:0007669"/>
    <property type="project" value="InterPro"/>
</dbReference>
<evidence type="ECO:0000256" key="5">
    <source>
        <dbReference type="ARBA" id="ARBA00022692"/>
    </source>
</evidence>
<feature type="transmembrane region" description="Helical" evidence="9">
    <location>
        <begin position="151"/>
        <end position="171"/>
    </location>
</feature>
<dbReference type="InterPro" id="IPR038377">
    <property type="entry name" value="Na/Glc_symporter_sf"/>
</dbReference>
<dbReference type="Proteomes" id="UP001054925">
    <property type="component" value="Unassembled WGS sequence"/>
</dbReference>
<name>A0AAV5G8R4_CORAM</name>
<dbReference type="RefSeq" id="WP_236163501.1">
    <property type="nucleotide sequence ID" value="NZ_BQKK01000001.1"/>
</dbReference>
<dbReference type="GO" id="GO:0046942">
    <property type="term" value="P:carboxylic acid transport"/>
    <property type="evidence" value="ECO:0007669"/>
    <property type="project" value="UniProtKB-ARBA"/>
</dbReference>
<keyword evidence="6 9" id="KW-1133">Transmembrane helix</keyword>
<reference evidence="10" key="1">
    <citation type="submission" date="2021-12" db="EMBL/GenBank/DDBJ databases">
        <title>Draft genome sequence of Corynebacterium ammoniagenes strain T-723.</title>
        <authorList>
            <person name="Matsuzawa M."/>
            <person name="Hiratani M."/>
            <person name="Abe I."/>
            <person name="Tsuji Y."/>
            <person name="Nakamura J."/>
        </authorList>
    </citation>
    <scope>NUCLEOTIDE SEQUENCE</scope>
    <source>
        <strain evidence="10">T-723</strain>
    </source>
</reference>
<keyword evidence="7 9" id="KW-0472">Membrane</keyword>
<feature type="transmembrane region" description="Helical" evidence="9">
    <location>
        <begin position="73"/>
        <end position="95"/>
    </location>
</feature>
<feature type="transmembrane region" description="Helical" evidence="9">
    <location>
        <begin position="217"/>
        <end position="239"/>
    </location>
</feature>
<feature type="transmembrane region" description="Helical" evidence="9">
    <location>
        <begin position="304"/>
        <end position="333"/>
    </location>
</feature>
<dbReference type="GO" id="GO:0005886">
    <property type="term" value="C:plasma membrane"/>
    <property type="evidence" value="ECO:0007669"/>
    <property type="project" value="TreeGrafter"/>
</dbReference>
<feature type="transmembrane region" description="Helical" evidence="9">
    <location>
        <begin position="406"/>
        <end position="425"/>
    </location>
</feature>
<proteinExistence type="inferred from homology"/>
<sequence length="526" mass="55160">MDWPNIAVLLLYLVGMLAFGVWGSRRITNTGDYLVAGRNLGGVLYTGTMVAVVLGGASAVGGIGLGYTYGISGFWLVTAIGAGVLILSLAFAPALQRLRIFTVSQMLTLRYGVESTQASSLIMLAYTLMLAATSSGAYASVFVVLFGWERWASILVGGAVVLVYATVGGMWSITLADMAQFIVMTVGFFVLMLPISLSRAGGWSGLQDRLDSEFFDIGGMGLQSIITYFVIYTLGLLIGQDIWQRVFTAKTPGVARWGGTAAGIYCIIFGVAGAIIGMAAAILLPGIEVRDDVFASVALEVLPAGIGGIALAAGVAAMMSTASGGLIAAATVLQADVIPLLKGMSEKRGPRKLSPMEVVKVADASAARAEQAEEDVNINRRWVLIFGVLVLFIAMAVPDVVAALTIAYDILVGGLLVAIIGGLVWKRGTGAGATWAMVTGSLGTLVTMGILELLAENRFDGVFANEPIYVGLALSAVTYIGVSLATKPTDPEVLAAWLKRTKEGAPSLEQVEEDARDIEMEFAEEI</sequence>